<dbReference type="PANTHER" id="PTHR42760">
    <property type="entry name" value="SHORT-CHAIN DEHYDROGENASES/REDUCTASES FAMILY MEMBER"/>
    <property type="match status" value="1"/>
</dbReference>
<evidence type="ECO:0000313" key="4">
    <source>
        <dbReference type="Proteomes" id="UP000441354"/>
    </source>
</evidence>
<proteinExistence type="inferred from homology"/>
<dbReference type="GO" id="GO:0016616">
    <property type="term" value="F:oxidoreductase activity, acting on the CH-OH group of donors, NAD or NADP as acceptor"/>
    <property type="evidence" value="ECO:0007669"/>
    <property type="project" value="TreeGrafter"/>
</dbReference>
<protein>
    <submittedName>
        <fullName evidence="3">SDR family oxidoreductase</fullName>
    </submittedName>
</protein>
<dbReference type="InterPro" id="IPR002347">
    <property type="entry name" value="SDR_fam"/>
</dbReference>
<dbReference type="RefSeq" id="WP_151571812.1">
    <property type="nucleotide sequence ID" value="NZ_WBOT01000001.1"/>
</dbReference>
<keyword evidence="4" id="KW-1185">Reference proteome</keyword>
<dbReference type="EMBL" id="WBOT01000001">
    <property type="protein sequence ID" value="KAB2335128.1"/>
    <property type="molecule type" value="Genomic_DNA"/>
</dbReference>
<dbReference type="OrthoDB" id="9803333at2"/>
<dbReference type="Gene3D" id="3.40.50.720">
    <property type="entry name" value="NAD(P)-binding Rossmann-like Domain"/>
    <property type="match status" value="1"/>
</dbReference>
<comment type="caution">
    <text evidence="3">The sequence shown here is derived from an EMBL/GenBank/DDBJ whole genome shotgun (WGS) entry which is preliminary data.</text>
</comment>
<dbReference type="Proteomes" id="UP000441354">
    <property type="component" value="Unassembled WGS sequence"/>
</dbReference>
<dbReference type="AlphaFoldDB" id="A0A7V7RPK7"/>
<dbReference type="PRINTS" id="PR00080">
    <property type="entry name" value="SDRFAMILY"/>
</dbReference>
<organism evidence="3 4">
    <name type="scientific">Bacillus mesophilum</name>
    <dbReference type="NCBI Taxonomy" id="1071718"/>
    <lineage>
        <taxon>Bacteria</taxon>
        <taxon>Bacillati</taxon>
        <taxon>Bacillota</taxon>
        <taxon>Bacilli</taxon>
        <taxon>Bacillales</taxon>
        <taxon>Bacillaceae</taxon>
        <taxon>Bacillus</taxon>
    </lineage>
</organism>
<keyword evidence="2" id="KW-0560">Oxidoreductase</keyword>
<sequence length="270" mass="28512">MAISDVTNKSLQELMSLKGRTAVVTGGASGFGLSISKRLAEAGANVIVGDLNEEAAKFAVKTLSEYGGNHYSTKLDVSDAQSIKDLTAFAVAMTDRLDIWVNNAGIYPVKPILEITDEDWETIHKLNLTGVFIGSREAAKVMIERNIEGVIINIISLAAFKTSDGYNSAHYVSTKHGVAGLTKSLATELGPKGIRAVAITPALSATDGINAKRALDKEMDAAYTAYEKLIPLGRLGLPDDVARVAVFAASDMAKFVSGSTIFAEGGDGTR</sequence>
<evidence type="ECO:0000313" key="3">
    <source>
        <dbReference type="EMBL" id="KAB2335128.1"/>
    </source>
</evidence>
<evidence type="ECO:0000256" key="1">
    <source>
        <dbReference type="ARBA" id="ARBA00006484"/>
    </source>
</evidence>
<dbReference type="GO" id="GO:0008206">
    <property type="term" value="P:bile acid metabolic process"/>
    <property type="evidence" value="ECO:0007669"/>
    <property type="project" value="UniProtKB-ARBA"/>
</dbReference>
<evidence type="ECO:0000256" key="2">
    <source>
        <dbReference type="ARBA" id="ARBA00023002"/>
    </source>
</evidence>
<comment type="similarity">
    <text evidence="1">Belongs to the short-chain dehydrogenases/reductases (SDR) family.</text>
</comment>
<reference evidence="3 4" key="1">
    <citation type="journal article" date="2014" name="Arch. Microbiol.">
        <title>Bacillus mesophilum sp. nov., strain IITR-54T, a novel 4-chlorobiphenyl dechlorinating bacterium.</title>
        <authorList>
            <person name="Manickam N."/>
            <person name="Singh N.K."/>
            <person name="Bajaj A."/>
            <person name="Kumar R.M."/>
            <person name="Kaur G."/>
            <person name="Kaur N."/>
            <person name="Bala M."/>
            <person name="Kumar A."/>
            <person name="Mayilraj S."/>
        </authorList>
    </citation>
    <scope>NUCLEOTIDE SEQUENCE [LARGE SCALE GENOMIC DNA]</scope>
    <source>
        <strain evidence="3 4">IITR-54</strain>
    </source>
</reference>
<dbReference type="FunFam" id="3.40.50.720:FF:000084">
    <property type="entry name" value="Short-chain dehydrogenase reductase"/>
    <property type="match status" value="1"/>
</dbReference>
<dbReference type="CDD" id="cd05233">
    <property type="entry name" value="SDR_c"/>
    <property type="match status" value="1"/>
</dbReference>
<dbReference type="InterPro" id="IPR020904">
    <property type="entry name" value="Sc_DH/Rdtase_CS"/>
</dbReference>
<dbReference type="PROSITE" id="PS00061">
    <property type="entry name" value="ADH_SHORT"/>
    <property type="match status" value="1"/>
</dbReference>
<dbReference type="InterPro" id="IPR036291">
    <property type="entry name" value="NAD(P)-bd_dom_sf"/>
</dbReference>
<dbReference type="SUPFAM" id="SSF51735">
    <property type="entry name" value="NAD(P)-binding Rossmann-fold domains"/>
    <property type="match status" value="1"/>
</dbReference>
<dbReference type="Pfam" id="PF13561">
    <property type="entry name" value="adh_short_C2"/>
    <property type="match status" value="1"/>
</dbReference>
<gene>
    <name evidence="3" type="ORF">F7732_00720</name>
</gene>
<name>A0A7V7RPK7_9BACI</name>
<accession>A0A7V7RPK7</accession>
<dbReference type="PRINTS" id="PR00081">
    <property type="entry name" value="GDHRDH"/>
</dbReference>